<dbReference type="EMBL" id="LLXI01001425">
    <property type="protein sequence ID" value="PKY53599.1"/>
    <property type="molecule type" value="Genomic_DNA"/>
</dbReference>
<dbReference type="Gene3D" id="3.30.420.40">
    <property type="match status" value="2"/>
</dbReference>
<evidence type="ECO:0000313" key="3">
    <source>
        <dbReference type="Proteomes" id="UP000233469"/>
    </source>
</evidence>
<dbReference type="EMBL" id="LLXL01000020">
    <property type="protein sequence ID" value="PKK80208.1"/>
    <property type="molecule type" value="Genomic_DNA"/>
</dbReference>
<evidence type="ECO:0000313" key="4">
    <source>
        <dbReference type="Proteomes" id="UP000234323"/>
    </source>
</evidence>
<dbReference type="VEuPathDB" id="FungiDB:RhiirFUN_001130"/>
<dbReference type="Gene3D" id="3.90.640.10">
    <property type="entry name" value="Actin, Chain A, domain 4"/>
    <property type="match status" value="1"/>
</dbReference>
<sequence>MSDNLDNDIRVVVGIDFGTTYSGFAYAHVTNPEIITNDVWPKQIGQMKTNTVLNYDIEFIDVECWGYPALAKKPKRKEKNSSTKPVELFKLHLGDMPESDKPYLPPNLSYKKAITDYLREMGELIKETVTTRWPGIDFMNQVLLVLSVPAEFSEKSKGIMRDCVYRAGLTGSLNSPRLQFTTEPEAAAIYCMNVVSENFDDFVGKSFLIVDCGGGTVDLTTRTLLSEDELGEITIRTGDFCGGSYVDQEFINFLKTRVGEAAIKLLKENHYGQYQYLIHEFCRNVKLPFTGTEEEFENYDLDIEQICPVLKQYVTEPEIDDLEDDEWIIEIKFENVRKMFDPIINKIIRLINGQLDADNDCSAMFLVGGFSESKYLQRRIKKEFNNRVRHISVPRQPIAAIVRGAVKYGINKRHIKSRVLKYNYGKFGLRKFESNDDIHRKRPSGYVQYFELLARKGTVVEVNERFSETYCPEYSEQNSMLFQILLTTKDNIKYCDDKDVTKLGEFVTELPDIHLGKDRLVYFELCFGEMEIKAYARNKYNNQEYNTTFELEF</sequence>
<dbReference type="AlphaFoldDB" id="A0A2I1H3Z0"/>
<dbReference type="InterPro" id="IPR043129">
    <property type="entry name" value="ATPase_NBD"/>
</dbReference>
<protein>
    <recommendedName>
        <fullName evidence="5">Actin-like ATPase domain-containing protein</fullName>
    </recommendedName>
</protein>
<accession>A0A2I1H3Z0</accession>
<dbReference type="PANTHER" id="PTHR14187:SF5">
    <property type="entry name" value="HEAT SHOCK 70 KDA PROTEIN 12A"/>
    <property type="match status" value="1"/>
</dbReference>
<dbReference type="SUPFAM" id="SSF53067">
    <property type="entry name" value="Actin-like ATPase domain"/>
    <property type="match status" value="2"/>
</dbReference>
<dbReference type="Proteomes" id="UP000234323">
    <property type="component" value="Unassembled WGS sequence"/>
</dbReference>
<dbReference type="VEuPathDB" id="FungiDB:FUN_023083"/>
<organism evidence="2 4">
    <name type="scientific">Rhizophagus irregularis</name>
    <dbReference type="NCBI Taxonomy" id="588596"/>
    <lineage>
        <taxon>Eukaryota</taxon>
        <taxon>Fungi</taxon>
        <taxon>Fungi incertae sedis</taxon>
        <taxon>Mucoromycota</taxon>
        <taxon>Glomeromycotina</taxon>
        <taxon>Glomeromycetes</taxon>
        <taxon>Glomerales</taxon>
        <taxon>Glomeraceae</taxon>
        <taxon>Rhizophagus</taxon>
    </lineage>
</organism>
<dbReference type="OrthoDB" id="2963168at2759"/>
<proteinExistence type="predicted"/>
<keyword evidence="4" id="KW-1185">Reference proteome</keyword>
<dbReference type="VEuPathDB" id="FungiDB:RhiirA1_506763"/>
<evidence type="ECO:0000313" key="1">
    <source>
        <dbReference type="EMBL" id="PKK80208.1"/>
    </source>
</evidence>
<dbReference type="Proteomes" id="UP000233469">
    <property type="component" value="Unassembled WGS sequence"/>
</dbReference>
<dbReference type="CDD" id="cd10229">
    <property type="entry name" value="ASKHA_NBD_HSP70_HSPA12"/>
    <property type="match status" value="1"/>
</dbReference>
<reference evidence="1 3" key="2">
    <citation type="submission" date="2017-10" db="EMBL/GenBank/DDBJ databases">
        <title>Extensive intraspecific genome diversity in a model arbuscular mycorrhizal fungus.</title>
        <authorList>
            <person name="Chen E.C.H."/>
            <person name="Morin E."/>
            <person name="Baudet D."/>
            <person name="Noel J."/>
            <person name="Ndikumana S."/>
            <person name="Charron P."/>
            <person name="St-Onge C."/>
            <person name="Giorgi J."/>
            <person name="Grigoriev I.V."/>
            <person name="Roux C."/>
            <person name="Martin F.M."/>
            <person name="Corradi N."/>
        </authorList>
    </citation>
    <scope>NUCLEOTIDE SEQUENCE [LARGE SCALE GENOMIC DNA]</scope>
    <source>
        <strain evidence="1 3">C2</strain>
    </source>
</reference>
<gene>
    <name evidence="2" type="ORF">RhiirA4_447668</name>
    <name evidence="1" type="ORF">RhiirC2_860028</name>
</gene>
<dbReference type="PANTHER" id="PTHR14187">
    <property type="entry name" value="ALPHA KINASE/ELONGATION FACTOR 2 KINASE"/>
    <property type="match status" value="1"/>
</dbReference>
<evidence type="ECO:0008006" key="5">
    <source>
        <dbReference type="Google" id="ProtNLM"/>
    </source>
</evidence>
<dbReference type="VEuPathDB" id="FungiDB:RhiirFUN_001131"/>
<evidence type="ECO:0000313" key="2">
    <source>
        <dbReference type="EMBL" id="PKY53599.1"/>
    </source>
</evidence>
<name>A0A2I1H3Z0_9GLOM</name>
<reference evidence="2 4" key="1">
    <citation type="submission" date="2015-10" db="EMBL/GenBank/DDBJ databases">
        <title>Genome analyses suggest a sexual origin of heterokaryosis in a supposedly ancient asexual fungus.</title>
        <authorList>
            <person name="Ropars J."/>
            <person name="Sedzielewska K."/>
            <person name="Noel J."/>
            <person name="Charron P."/>
            <person name="Farinelli L."/>
            <person name="Marton T."/>
            <person name="Kruger M."/>
            <person name="Pelin A."/>
            <person name="Brachmann A."/>
            <person name="Corradi N."/>
        </authorList>
    </citation>
    <scope>NUCLEOTIDE SEQUENCE [LARGE SCALE GENOMIC DNA]</scope>
    <source>
        <strain evidence="2 4">A4</strain>
        <strain evidence="1 3">C2</strain>
    </source>
</reference>
<comment type="caution">
    <text evidence="2">The sequence shown here is derived from an EMBL/GenBank/DDBJ whole genome shotgun (WGS) entry which is preliminary data.</text>
</comment>